<evidence type="ECO:0000313" key="4">
    <source>
        <dbReference type="EMBL" id="MCX2980572.1"/>
    </source>
</evidence>
<dbReference type="PANTHER" id="PTHR32309:SF31">
    <property type="entry name" value="CAPSULAR EXOPOLYSACCHARIDE FAMILY"/>
    <property type="match status" value="1"/>
</dbReference>
<dbReference type="PANTHER" id="PTHR32309">
    <property type="entry name" value="TYROSINE-PROTEIN KINASE"/>
    <property type="match status" value="1"/>
</dbReference>
<dbReference type="RefSeq" id="WP_279244547.1">
    <property type="nucleotide sequence ID" value="NZ_SHNN01000001.1"/>
</dbReference>
<dbReference type="Proteomes" id="UP001143362">
    <property type="component" value="Unassembled WGS sequence"/>
</dbReference>
<evidence type="ECO:0000256" key="1">
    <source>
        <dbReference type="SAM" id="Coils"/>
    </source>
</evidence>
<feature type="coiled-coil region" evidence="1">
    <location>
        <begin position="244"/>
        <end position="271"/>
    </location>
</feature>
<keyword evidence="3" id="KW-0812">Transmembrane</keyword>
<keyword evidence="3" id="KW-0472">Membrane</keyword>
<evidence type="ECO:0000313" key="5">
    <source>
        <dbReference type="Proteomes" id="UP001143362"/>
    </source>
</evidence>
<gene>
    <name evidence="4" type="ORF">EYC98_06750</name>
</gene>
<keyword evidence="3" id="KW-1133">Transmembrane helix</keyword>
<reference evidence="4" key="1">
    <citation type="submission" date="2019-02" db="EMBL/GenBank/DDBJ databases">
        <authorList>
            <person name="Li S.-H."/>
        </authorList>
    </citation>
    <scope>NUCLEOTIDE SEQUENCE</scope>
    <source>
        <strain evidence="4">IMCC14734</strain>
    </source>
</reference>
<protein>
    <submittedName>
        <fullName evidence="4">Integrase</fullName>
    </submittedName>
</protein>
<accession>A0ABT3TE41</accession>
<organism evidence="4 5">
    <name type="scientific">Candidatus Litorirhabdus singularis</name>
    <dbReference type="NCBI Taxonomy" id="2518993"/>
    <lineage>
        <taxon>Bacteria</taxon>
        <taxon>Pseudomonadati</taxon>
        <taxon>Pseudomonadota</taxon>
        <taxon>Gammaproteobacteria</taxon>
        <taxon>Cellvibrionales</taxon>
        <taxon>Halieaceae</taxon>
        <taxon>Candidatus Litorirhabdus</taxon>
    </lineage>
</organism>
<name>A0ABT3TE41_9GAMM</name>
<evidence type="ECO:0000256" key="2">
    <source>
        <dbReference type="SAM" id="MobiDB-lite"/>
    </source>
</evidence>
<feature type="compositionally biased region" description="Low complexity" evidence="2">
    <location>
        <begin position="458"/>
        <end position="468"/>
    </location>
</feature>
<comment type="caution">
    <text evidence="4">The sequence shown here is derived from an EMBL/GenBank/DDBJ whole genome shotgun (WGS) entry which is preliminary data.</text>
</comment>
<dbReference type="InterPro" id="IPR050445">
    <property type="entry name" value="Bact_polysacc_biosynth/exp"/>
</dbReference>
<feature type="compositionally biased region" description="Acidic residues" evidence="2">
    <location>
        <begin position="469"/>
        <end position="483"/>
    </location>
</feature>
<sequence length="490" mass="54140">MRGAQPKLERLQAGQPPAGGLLLRPGKLFLIVFLAIALLGTALNFSRDTRYESRATLLTSAKTAIDQISEAADIQHVAIQRQRLLSDVLLGAVTQKLAISGLPALNPQQIREYLQVQPIADTNLVEMVAQGGEPELLPALINHWVSSYTEAREQEILNNRDTTTEQLSSQVEAMQERLDASRDALTEFRREHDIVSAEREENAALSRLGGLNKSLNNAFEAETLAQSELESLREAIARKEQFVPEQQRGKLRALEEERQQLQARLAALDLRYTREYLALQPTLSVIPGRIEELEREIGALKASGSIQVLDEARQRSAAAKLTRASLEQQLAVHKQKVSEFSAIFDRHRALQSDLENLEQLNRSAQSRLLQVQTSQVEKYPQVDVVASPHAQAQRIGPPHGRDTLIVLALALLGGLFSVWLARFLQPAPATTTVTVTGAPLGEHERLAFQAAEREALEQQRQLALAQDAEAIDSADTDIDDNEPPESGAPR</sequence>
<feature type="transmembrane region" description="Helical" evidence="3">
    <location>
        <begin position="28"/>
        <end position="45"/>
    </location>
</feature>
<feature type="region of interest" description="Disordered" evidence="2">
    <location>
        <begin position="458"/>
        <end position="490"/>
    </location>
</feature>
<proteinExistence type="predicted"/>
<feature type="coiled-coil region" evidence="1">
    <location>
        <begin position="309"/>
        <end position="374"/>
    </location>
</feature>
<feature type="coiled-coil region" evidence="1">
    <location>
        <begin position="164"/>
        <end position="191"/>
    </location>
</feature>
<keyword evidence="5" id="KW-1185">Reference proteome</keyword>
<dbReference type="EMBL" id="SHNN01000001">
    <property type="protein sequence ID" value="MCX2980572.1"/>
    <property type="molecule type" value="Genomic_DNA"/>
</dbReference>
<keyword evidence="1" id="KW-0175">Coiled coil</keyword>
<evidence type="ECO:0000256" key="3">
    <source>
        <dbReference type="SAM" id="Phobius"/>
    </source>
</evidence>